<dbReference type="InterPro" id="IPR004557">
    <property type="entry name" value="PrmC-related"/>
</dbReference>
<dbReference type="PANTHER" id="PTHR45875:SF1">
    <property type="entry name" value="METHYLTRANSFERASE N6AMT1"/>
    <property type="match status" value="1"/>
</dbReference>
<protein>
    <recommendedName>
        <fullName evidence="4">Methyltransferase small domain-containing protein</fullName>
    </recommendedName>
</protein>
<accession>Q97CB1</accession>
<dbReference type="InterPro" id="IPR052190">
    <property type="entry name" value="Euk-Arch_PrmC-MTase"/>
</dbReference>
<keyword evidence="6" id="KW-1185">Reference proteome</keyword>
<dbReference type="NCBIfam" id="TIGR00537">
    <property type="entry name" value="hemK_rel_arch"/>
    <property type="match status" value="1"/>
</dbReference>
<dbReference type="PaxDb" id="273116-14324405"/>
<organism evidence="5 6">
    <name type="scientific">Thermoplasma volcanium (strain ATCC 51530 / DSM 4299 / JCM 9571 / NBRC 15438 / GSS1)</name>
    <dbReference type="NCBI Taxonomy" id="273116"/>
    <lineage>
        <taxon>Archaea</taxon>
        <taxon>Methanobacteriati</taxon>
        <taxon>Thermoplasmatota</taxon>
        <taxon>Thermoplasmata</taxon>
        <taxon>Thermoplasmatales</taxon>
        <taxon>Thermoplasmataceae</taxon>
        <taxon>Thermoplasma</taxon>
    </lineage>
</organism>
<dbReference type="NCBIfam" id="NF011529">
    <property type="entry name" value="PRK14968.1-3"/>
    <property type="match status" value="1"/>
</dbReference>
<evidence type="ECO:0000313" key="5">
    <source>
        <dbReference type="EMBL" id="BAB59333.1"/>
    </source>
</evidence>
<dbReference type="Proteomes" id="UP000001017">
    <property type="component" value="Chromosome"/>
</dbReference>
<dbReference type="EMBL" id="BA000011">
    <property type="protein sequence ID" value="BAB59333.1"/>
    <property type="molecule type" value="Genomic_DNA"/>
</dbReference>
<reference evidence="5 6" key="1">
    <citation type="journal article" date="1999" name="Proc. Jpn. Acad.">
        <title>Determination of the complete genomic DNA sequence of Thermoplasma volvanium GSS1.</title>
        <authorList>
            <person name="Kawashima T."/>
            <person name="Yamamoto Y."/>
            <person name="Aramaki H."/>
            <person name="Nunoshiba T."/>
            <person name="Kawamoto T."/>
            <person name="Watanabe K."/>
            <person name="Yamazaki M."/>
            <person name="Kanehori K."/>
            <person name="Amano N."/>
            <person name="Ohya Y."/>
            <person name="Makino K."/>
            <person name="Suzuki M."/>
        </authorList>
    </citation>
    <scope>NUCLEOTIDE SEQUENCE [LARGE SCALE GENOMIC DNA]</scope>
    <source>
        <strain evidence="6">ATCC 51530 / DSM 4299 / JCM 9571 / NBRC 15438 / GSS1</strain>
    </source>
</reference>
<evidence type="ECO:0000256" key="3">
    <source>
        <dbReference type="ARBA" id="ARBA00022691"/>
    </source>
</evidence>
<dbReference type="InterPro" id="IPR029063">
    <property type="entry name" value="SAM-dependent_MTases_sf"/>
</dbReference>
<keyword evidence="2" id="KW-0808">Transferase</keyword>
<sequence>MKEYFGIRIEECESVYEPSDDTFLLMQYAECKGRAIEIGCGTGLVSIYFKKRGCNIECVDLNQSAVDCTKRNAEINGVSLNVYASDLFEAARGVYDTVLFNAPYLPVSDEDMAWSGGKSMELISRFLRESKNHINRSSNIFIVLTDLTDNESLFMDEGFLYEVIKKYCFDFEDILLYKLNMKV</sequence>
<evidence type="ECO:0000256" key="1">
    <source>
        <dbReference type="ARBA" id="ARBA00022603"/>
    </source>
</evidence>
<gene>
    <name evidence="5" type="ORF">TVG0197945</name>
</gene>
<name>Q97CB1_THEVO</name>
<dbReference type="HOGENOM" id="CLU_018398_6_2_2"/>
<evidence type="ECO:0000259" key="4">
    <source>
        <dbReference type="Pfam" id="PF05175"/>
    </source>
</evidence>
<dbReference type="Pfam" id="PF05175">
    <property type="entry name" value="MTS"/>
    <property type="match status" value="1"/>
</dbReference>
<evidence type="ECO:0000256" key="2">
    <source>
        <dbReference type="ARBA" id="ARBA00022679"/>
    </source>
</evidence>
<keyword evidence="3" id="KW-0949">S-adenosyl-L-methionine</keyword>
<dbReference type="STRING" id="273116.gene:9380961"/>
<dbReference type="PhylomeDB" id="Q97CB1"/>
<keyword evidence="1" id="KW-0489">Methyltransferase</keyword>
<dbReference type="InterPro" id="IPR007848">
    <property type="entry name" value="Small_mtfrase_dom"/>
</dbReference>
<dbReference type="GO" id="GO:0008757">
    <property type="term" value="F:S-adenosylmethionine-dependent methyltransferase activity"/>
    <property type="evidence" value="ECO:0007669"/>
    <property type="project" value="TreeGrafter"/>
</dbReference>
<dbReference type="GO" id="GO:0008276">
    <property type="term" value="F:protein methyltransferase activity"/>
    <property type="evidence" value="ECO:0007669"/>
    <property type="project" value="TreeGrafter"/>
</dbReference>
<dbReference type="SUPFAM" id="SSF53335">
    <property type="entry name" value="S-adenosyl-L-methionine-dependent methyltransferases"/>
    <property type="match status" value="1"/>
</dbReference>
<dbReference type="Gene3D" id="3.40.50.150">
    <property type="entry name" value="Vaccinia Virus protein VP39"/>
    <property type="match status" value="1"/>
</dbReference>
<dbReference type="CDD" id="cd02440">
    <property type="entry name" value="AdoMet_MTases"/>
    <property type="match status" value="1"/>
</dbReference>
<dbReference type="PANTHER" id="PTHR45875">
    <property type="entry name" value="METHYLTRANSFERASE N6AMT1"/>
    <property type="match status" value="1"/>
</dbReference>
<dbReference type="AlphaFoldDB" id="Q97CB1"/>
<dbReference type="KEGG" id="tvo:TVG0197945"/>
<proteinExistence type="predicted"/>
<feature type="domain" description="Methyltransferase small" evidence="4">
    <location>
        <begin position="27"/>
        <end position="157"/>
    </location>
</feature>
<reference evidence="5 6" key="2">
    <citation type="journal article" date="2000" name="Proc. Natl. Acad. Sci. U.S.A.">
        <title>Archaeal adaptation to higher temperatures revealed by genomic sequence of Thermoplasma volcanium.</title>
        <authorList>
            <person name="Kawashima T."/>
            <person name="Amano N."/>
            <person name="Koike H."/>
            <person name="Makino S."/>
            <person name="Higuchi S."/>
            <person name="Kawashima-Ohya Y."/>
            <person name="Watanabe K."/>
            <person name="Yamazaki M."/>
            <person name="Kanehori K."/>
            <person name="Kawamoto T."/>
            <person name="Nunoshiba T."/>
            <person name="Yamamoto Y."/>
            <person name="Aramaki H."/>
            <person name="Makino K."/>
            <person name="Suzuki M."/>
        </authorList>
    </citation>
    <scope>NUCLEOTIDE SEQUENCE [LARGE SCALE GENOMIC DNA]</scope>
    <source>
        <strain evidence="6">ATCC 51530 / DSM 4299 / JCM 9571 / NBRC 15438 / GSS1</strain>
    </source>
</reference>
<dbReference type="GeneID" id="1441677"/>
<evidence type="ECO:0000313" key="6">
    <source>
        <dbReference type="Proteomes" id="UP000001017"/>
    </source>
</evidence>
<dbReference type="OrthoDB" id="27149at2157"/>
<dbReference type="GO" id="GO:0032259">
    <property type="term" value="P:methylation"/>
    <property type="evidence" value="ECO:0007669"/>
    <property type="project" value="UniProtKB-KW"/>
</dbReference>
<dbReference type="eggNOG" id="arCOG00109">
    <property type="taxonomic scope" value="Archaea"/>
</dbReference>
<dbReference type="RefSeq" id="WP_010916447.1">
    <property type="nucleotide sequence ID" value="NC_002689.2"/>
</dbReference>
<dbReference type="GO" id="GO:0035657">
    <property type="term" value="C:eRF1 methyltransferase complex"/>
    <property type="evidence" value="ECO:0007669"/>
    <property type="project" value="TreeGrafter"/>
</dbReference>